<organism evidence="1 2">
    <name type="scientific">Stylosanthes scabra</name>
    <dbReference type="NCBI Taxonomy" id="79078"/>
    <lineage>
        <taxon>Eukaryota</taxon>
        <taxon>Viridiplantae</taxon>
        <taxon>Streptophyta</taxon>
        <taxon>Embryophyta</taxon>
        <taxon>Tracheophyta</taxon>
        <taxon>Spermatophyta</taxon>
        <taxon>Magnoliopsida</taxon>
        <taxon>eudicotyledons</taxon>
        <taxon>Gunneridae</taxon>
        <taxon>Pentapetalae</taxon>
        <taxon>rosids</taxon>
        <taxon>fabids</taxon>
        <taxon>Fabales</taxon>
        <taxon>Fabaceae</taxon>
        <taxon>Papilionoideae</taxon>
        <taxon>50 kb inversion clade</taxon>
        <taxon>dalbergioids sensu lato</taxon>
        <taxon>Dalbergieae</taxon>
        <taxon>Pterocarpus clade</taxon>
        <taxon>Stylosanthes</taxon>
    </lineage>
</organism>
<accession>A0ABU6S7H4</accession>
<evidence type="ECO:0000313" key="2">
    <source>
        <dbReference type="Proteomes" id="UP001341840"/>
    </source>
</evidence>
<comment type="caution">
    <text evidence="1">The sequence shown here is derived from an EMBL/GenBank/DDBJ whole genome shotgun (WGS) entry which is preliminary data.</text>
</comment>
<evidence type="ECO:0000313" key="1">
    <source>
        <dbReference type="EMBL" id="MED6132135.1"/>
    </source>
</evidence>
<name>A0ABU6S7H4_9FABA</name>
<sequence>MITTSPRLDELSPRRNKPPHGRVEKLILARVSLAYTTVSILIPRWTRVNPRYWSKLTSGARMAGVCSQQLEVERTRGVRIAVTDLTSFFPIQPMGDRQLRSCAHFTPQPRHYEKLLATDGNHKCGK</sequence>
<dbReference type="Proteomes" id="UP001341840">
    <property type="component" value="Unassembled WGS sequence"/>
</dbReference>
<keyword evidence="2" id="KW-1185">Reference proteome</keyword>
<gene>
    <name evidence="1" type="ORF">PIB30_016347</name>
</gene>
<protein>
    <submittedName>
        <fullName evidence="1">Uncharacterized protein</fullName>
    </submittedName>
</protein>
<dbReference type="EMBL" id="JASCZI010060461">
    <property type="protein sequence ID" value="MED6132135.1"/>
    <property type="molecule type" value="Genomic_DNA"/>
</dbReference>
<reference evidence="1 2" key="1">
    <citation type="journal article" date="2023" name="Plants (Basel)">
        <title>Bridging the Gap: Combining Genomics and Transcriptomics Approaches to Understand Stylosanthes scabra, an Orphan Legume from the Brazilian Caatinga.</title>
        <authorList>
            <person name="Ferreira-Neto J.R.C."/>
            <person name="da Silva M.D."/>
            <person name="Binneck E."/>
            <person name="de Melo N.F."/>
            <person name="da Silva R.H."/>
            <person name="de Melo A.L.T.M."/>
            <person name="Pandolfi V."/>
            <person name="Bustamante F.O."/>
            <person name="Brasileiro-Vidal A.C."/>
            <person name="Benko-Iseppon A.M."/>
        </authorList>
    </citation>
    <scope>NUCLEOTIDE SEQUENCE [LARGE SCALE GENOMIC DNA]</scope>
    <source>
        <tissue evidence="1">Leaves</tissue>
    </source>
</reference>
<proteinExistence type="predicted"/>